<feature type="domain" description="Polymerase/histidinol phosphatase N-terminal" evidence="1">
    <location>
        <begin position="5"/>
        <end position="79"/>
    </location>
</feature>
<evidence type="ECO:0000313" key="2">
    <source>
        <dbReference type="EMBL" id="SFB08957.1"/>
    </source>
</evidence>
<dbReference type="STRING" id="84698.SAMN04488528_101174"/>
<dbReference type="Proteomes" id="UP000198619">
    <property type="component" value="Unassembled WGS sequence"/>
</dbReference>
<dbReference type="InterPro" id="IPR050243">
    <property type="entry name" value="PHP_phosphatase"/>
</dbReference>
<reference evidence="2 3" key="1">
    <citation type="submission" date="2016-10" db="EMBL/GenBank/DDBJ databases">
        <authorList>
            <person name="de Groot N.N."/>
        </authorList>
    </citation>
    <scope>NUCLEOTIDE SEQUENCE [LARGE SCALE GENOMIC DNA]</scope>
    <source>
        <strain evidence="2 3">DSM 12271</strain>
    </source>
</reference>
<evidence type="ECO:0000313" key="3">
    <source>
        <dbReference type="Proteomes" id="UP000198619"/>
    </source>
</evidence>
<dbReference type="AlphaFoldDB" id="A0A1I0Y7Y2"/>
<gene>
    <name evidence="2" type="ORF">SAMN04488528_101174</name>
</gene>
<protein>
    <submittedName>
        <fullName evidence="2">Putative hydrolase</fullName>
    </submittedName>
</protein>
<accession>A0A1I0Y7Y2</accession>
<organism evidence="2 3">
    <name type="scientific">Clostridium frigidicarnis</name>
    <dbReference type="NCBI Taxonomy" id="84698"/>
    <lineage>
        <taxon>Bacteria</taxon>
        <taxon>Bacillati</taxon>
        <taxon>Bacillota</taxon>
        <taxon>Clostridia</taxon>
        <taxon>Eubacteriales</taxon>
        <taxon>Clostridiaceae</taxon>
        <taxon>Clostridium</taxon>
    </lineage>
</organism>
<dbReference type="CDD" id="cd07437">
    <property type="entry name" value="PHP_HisPPase_Ycdx_like"/>
    <property type="match status" value="1"/>
</dbReference>
<proteinExistence type="predicted"/>
<keyword evidence="3" id="KW-1185">Reference proteome</keyword>
<dbReference type="GO" id="GO:0008270">
    <property type="term" value="F:zinc ion binding"/>
    <property type="evidence" value="ECO:0007669"/>
    <property type="project" value="TreeGrafter"/>
</dbReference>
<name>A0A1I0Y7Y2_9CLOT</name>
<dbReference type="PANTHER" id="PTHR36928">
    <property type="entry name" value="PHOSPHATASE YCDX-RELATED"/>
    <property type="match status" value="1"/>
</dbReference>
<dbReference type="GO" id="GO:0005829">
    <property type="term" value="C:cytosol"/>
    <property type="evidence" value="ECO:0007669"/>
    <property type="project" value="TreeGrafter"/>
</dbReference>
<dbReference type="EMBL" id="FOKI01000011">
    <property type="protein sequence ID" value="SFB08957.1"/>
    <property type="molecule type" value="Genomic_DNA"/>
</dbReference>
<sequence length="240" mass="26973">MKSVIDTHTHTYVSGHAYSTLMENIEYGKKNGLEVLAVTDHGPKMPGGPHQFYFNSLRAVPRVVEGLIILRGCEANIIDFQGNIDISEEIQNRLDLLLVSLHDVCIRPGTREDNTMALLRAMDNENVDIIGHAGNPAFDIDQEKVVLKAKEKNKIIEINNSSFRSRPGCEENCLRLALLCKEYGVKVVMGSDSHFCTKIGILDNSKEILKAVKMPEELIMNTNRHKIIDYLKLKGKLKDM</sequence>
<dbReference type="OrthoDB" id="9808747at2"/>
<dbReference type="SMART" id="SM00481">
    <property type="entry name" value="POLIIIAc"/>
    <property type="match status" value="1"/>
</dbReference>
<dbReference type="InterPro" id="IPR016195">
    <property type="entry name" value="Pol/histidinol_Pase-like"/>
</dbReference>
<keyword evidence="2" id="KW-0378">Hydrolase</keyword>
<dbReference type="InterPro" id="IPR003141">
    <property type="entry name" value="Pol/His_phosphatase_N"/>
</dbReference>
<dbReference type="Pfam" id="PF02811">
    <property type="entry name" value="PHP"/>
    <property type="match status" value="1"/>
</dbReference>
<evidence type="ECO:0000259" key="1">
    <source>
        <dbReference type="SMART" id="SM00481"/>
    </source>
</evidence>
<dbReference type="GO" id="GO:0042578">
    <property type="term" value="F:phosphoric ester hydrolase activity"/>
    <property type="evidence" value="ECO:0007669"/>
    <property type="project" value="TreeGrafter"/>
</dbReference>
<dbReference type="PANTHER" id="PTHR36928:SF1">
    <property type="entry name" value="PHOSPHATASE YCDX-RELATED"/>
    <property type="match status" value="1"/>
</dbReference>
<dbReference type="NCBIfam" id="NF006702">
    <property type="entry name" value="PRK09248.1"/>
    <property type="match status" value="1"/>
</dbReference>
<dbReference type="InterPro" id="IPR004013">
    <property type="entry name" value="PHP_dom"/>
</dbReference>
<dbReference type="Gene3D" id="3.20.20.140">
    <property type="entry name" value="Metal-dependent hydrolases"/>
    <property type="match status" value="1"/>
</dbReference>
<dbReference type="SUPFAM" id="SSF89550">
    <property type="entry name" value="PHP domain-like"/>
    <property type="match status" value="1"/>
</dbReference>
<dbReference type="RefSeq" id="WP_090040699.1">
    <property type="nucleotide sequence ID" value="NZ_FOKI01000011.1"/>
</dbReference>